<accession>A0A9P4TTX5</accession>
<evidence type="ECO:0000256" key="1">
    <source>
        <dbReference type="SAM" id="MobiDB-lite"/>
    </source>
</evidence>
<reference evidence="3" key="1">
    <citation type="journal article" date="2020" name="Stud. Mycol.">
        <title>101 Dothideomycetes genomes: a test case for predicting lifestyles and emergence of pathogens.</title>
        <authorList>
            <person name="Haridas S."/>
            <person name="Albert R."/>
            <person name="Binder M."/>
            <person name="Bloem J."/>
            <person name="Labutti K."/>
            <person name="Salamov A."/>
            <person name="Andreopoulos B."/>
            <person name="Baker S."/>
            <person name="Barry K."/>
            <person name="Bills G."/>
            <person name="Bluhm B."/>
            <person name="Cannon C."/>
            <person name="Castanera R."/>
            <person name="Culley D."/>
            <person name="Daum C."/>
            <person name="Ezra D."/>
            <person name="Gonzalez J."/>
            <person name="Henrissat B."/>
            <person name="Kuo A."/>
            <person name="Liang C."/>
            <person name="Lipzen A."/>
            <person name="Lutzoni F."/>
            <person name="Magnuson J."/>
            <person name="Mondo S."/>
            <person name="Nolan M."/>
            <person name="Ohm R."/>
            <person name="Pangilinan J."/>
            <person name="Park H.-J."/>
            <person name="Ramirez L."/>
            <person name="Alfaro M."/>
            <person name="Sun H."/>
            <person name="Tritt A."/>
            <person name="Yoshinaga Y."/>
            <person name="Zwiers L.-H."/>
            <person name="Turgeon B."/>
            <person name="Goodwin S."/>
            <person name="Spatafora J."/>
            <person name="Crous P."/>
            <person name="Grigoriev I."/>
        </authorList>
    </citation>
    <scope>NUCLEOTIDE SEQUENCE</scope>
    <source>
        <strain evidence="3">CBS 130266</strain>
    </source>
</reference>
<dbReference type="EMBL" id="MU007080">
    <property type="protein sequence ID" value="KAF2423569.1"/>
    <property type="molecule type" value="Genomic_DNA"/>
</dbReference>
<feature type="compositionally biased region" description="Polar residues" evidence="1">
    <location>
        <begin position="76"/>
        <end position="89"/>
    </location>
</feature>
<keyword evidence="2" id="KW-0472">Membrane</keyword>
<gene>
    <name evidence="3" type="ORF">EJ08DRAFT_444499</name>
</gene>
<keyword evidence="4" id="KW-1185">Reference proteome</keyword>
<evidence type="ECO:0000313" key="3">
    <source>
        <dbReference type="EMBL" id="KAF2423569.1"/>
    </source>
</evidence>
<protein>
    <submittedName>
        <fullName evidence="3">Uncharacterized protein</fullName>
    </submittedName>
</protein>
<keyword evidence="2" id="KW-0812">Transmembrane</keyword>
<evidence type="ECO:0000256" key="2">
    <source>
        <dbReference type="SAM" id="Phobius"/>
    </source>
</evidence>
<organism evidence="3 4">
    <name type="scientific">Tothia fuscella</name>
    <dbReference type="NCBI Taxonomy" id="1048955"/>
    <lineage>
        <taxon>Eukaryota</taxon>
        <taxon>Fungi</taxon>
        <taxon>Dikarya</taxon>
        <taxon>Ascomycota</taxon>
        <taxon>Pezizomycotina</taxon>
        <taxon>Dothideomycetes</taxon>
        <taxon>Pleosporomycetidae</taxon>
        <taxon>Venturiales</taxon>
        <taxon>Cylindrosympodiaceae</taxon>
        <taxon>Tothia</taxon>
    </lineage>
</organism>
<name>A0A9P4TTX5_9PEZI</name>
<evidence type="ECO:0000313" key="4">
    <source>
        <dbReference type="Proteomes" id="UP000800235"/>
    </source>
</evidence>
<dbReference type="AlphaFoldDB" id="A0A9P4TTX5"/>
<proteinExistence type="predicted"/>
<keyword evidence="2" id="KW-1133">Transmembrane helix</keyword>
<dbReference type="Proteomes" id="UP000800235">
    <property type="component" value="Unassembled WGS sequence"/>
</dbReference>
<sequence length="217" mass="24600">MFLRSSLHRLEAAFALRNTPRATFKFAPWQSSTQFAPFSIGSTMHPMMQTHKVTFRNDVVSVSWPDRTMESKPRIFSSSTSDTHKSQMAQRAASGKATLHNDVVSLIPRVDAGNSLLIPDAVPISKLYSPGLALPIGKVGMKYANEHNSWKRLWGFLTTRKIMTKTTIAPLLTAYRRTEIWSRAIRFVWWCLWGTVKGVCYWVGVAVWGDYCFLVVI</sequence>
<feature type="transmembrane region" description="Helical" evidence="2">
    <location>
        <begin position="187"/>
        <end position="208"/>
    </location>
</feature>
<feature type="region of interest" description="Disordered" evidence="1">
    <location>
        <begin position="73"/>
        <end position="94"/>
    </location>
</feature>
<comment type="caution">
    <text evidence="3">The sequence shown here is derived from an EMBL/GenBank/DDBJ whole genome shotgun (WGS) entry which is preliminary data.</text>
</comment>